<evidence type="ECO:0000313" key="4">
    <source>
        <dbReference type="Proteomes" id="UP000177894"/>
    </source>
</evidence>
<name>A0AAC9RLS5_9CLOT</name>
<dbReference type="RefSeq" id="WP_070969273.1">
    <property type="nucleotide sequence ID" value="NZ_CP017603.1"/>
</dbReference>
<sequence length="70" mass="8603">MHYEQALLKSLLNRGYIDRDWYMRAFEYIEKHYAKKERKKVRESKKDDSGRENIMKPIEGYMGENSNERK</sequence>
<accession>A0AAC9RLS5</accession>
<proteinExistence type="predicted"/>
<evidence type="ECO:0000313" key="3">
    <source>
        <dbReference type="EMBL" id="ARE87368.1"/>
    </source>
</evidence>
<reference evidence="2 4" key="1">
    <citation type="submission" date="2016-10" db="EMBL/GenBank/DDBJ databases">
        <title>Complete Genome Sequence of Acetogen Clostridium formicoaceticum ATCC 27076.</title>
        <authorList>
            <person name="Bao T."/>
            <person name="Cheng C."/>
            <person name="Zhao J."/>
            <person name="Yang S.-T."/>
            <person name="Wang J."/>
            <person name="Wang M."/>
        </authorList>
    </citation>
    <scope>NUCLEOTIDE SEQUENCE [LARGE SCALE GENOMIC DNA]</scope>
    <source>
        <strain evidence="2 4">ATCC 27076</strain>
    </source>
</reference>
<dbReference type="KEGG" id="cfm:BJL90_14120"/>
<dbReference type="Proteomes" id="UP000177894">
    <property type="component" value="Chromosome"/>
</dbReference>
<dbReference type="EMBL" id="CP020559">
    <property type="protein sequence ID" value="ARE87368.1"/>
    <property type="molecule type" value="Genomic_DNA"/>
</dbReference>
<dbReference type="AlphaFoldDB" id="A0AAC9RLS5"/>
<organism evidence="3 5">
    <name type="scientific">Clostridium formicaceticum</name>
    <dbReference type="NCBI Taxonomy" id="1497"/>
    <lineage>
        <taxon>Bacteria</taxon>
        <taxon>Bacillati</taxon>
        <taxon>Bacillota</taxon>
        <taxon>Clostridia</taxon>
        <taxon>Eubacteriales</taxon>
        <taxon>Clostridiaceae</taxon>
        <taxon>Clostridium</taxon>
    </lineage>
</organism>
<feature type="compositionally biased region" description="Basic and acidic residues" evidence="1">
    <location>
        <begin position="44"/>
        <end position="54"/>
    </location>
</feature>
<protein>
    <submittedName>
        <fullName evidence="3">Uncharacterized protein</fullName>
    </submittedName>
</protein>
<evidence type="ECO:0000313" key="2">
    <source>
        <dbReference type="EMBL" id="AOY76888.1"/>
    </source>
</evidence>
<keyword evidence="4" id="KW-1185">Reference proteome</keyword>
<feature type="region of interest" description="Disordered" evidence="1">
    <location>
        <begin position="37"/>
        <end position="70"/>
    </location>
</feature>
<gene>
    <name evidence="2" type="ORF">BJL90_14120</name>
    <name evidence="3" type="ORF">CLFO_17680</name>
</gene>
<dbReference type="Proteomes" id="UP000192478">
    <property type="component" value="Chromosome"/>
</dbReference>
<reference evidence="3 5" key="2">
    <citation type="submission" date="2017-03" db="EMBL/GenBank/DDBJ databases">
        <title>Complete sequence of Clostridium formicaceticum DSM 92.</title>
        <authorList>
            <person name="Poehlein A."/>
            <person name="Karl M."/>
            <person name="Bengelsdorf F.R."/>
            <person name="Duerre P."/>
            <person name="Daniel R."/>
        </authorList>
    </citation>
    <scope>NUCLEOTIDE SEQUENCE [LARGE SCALE GENOMIC DNA]</scope>
    <source>
        <strain evidence="3 5">DSM 92</strain>
    </source>
</reference>
<dbReference type="EMBL" id="CP017603">
    <property type="protein sequence ID" value="AOY76888.1"/>
    <property type="molecule type" value="Genomic_DNA"/>
</dbReference>
<evidence type="ECO:0000256" key="1">
    <source>
        <dbReference type="SAM" id="MobiDB-lite"/>
    </source>
</evidence>
<evidence type="ECO:0000313" key="5">
    <source>
        <dbReference type="Proteomes" id="UP000192478"/>
    </source>
</evidence>